<dbReference type="RefSeq" id="WP_130513779.1">
    <property type="nucleotide sequence ID" value="NZ_SHKY01000002.1"/>
</dbReference>
<reference evidence="1 2" key="1">
    <citation type="submission" date="2019-02" db="EMBL/GenBank/DDBJ databases">
        <title>Sequencing the genomes of 1000 actinobacteria strains.</title>
        <authorList>
            <person name="Klenk H.-P."/>
        </authorList>
    </citation>
    <scope>NUCLEOTIDE SEQUENCE [LARGE SCALE GENOMIC DNA]</scope>
    <source>
        <strain evidence="1 2">DSM 45162</strain>
    </source>
</reference>
<dbReference type="OrthoDB" id="3297532at2"/>
<protein>
    <submittedName>
        <fullName evidence="1">Uncharacterized protein</fullName>
    </submittedName>
</protein>
<comment type="caution">
    <text evidence="1">The sequence shown here is derived from an EMBL/GenBank/DDBJ whole genome shotgun (WGS) entry which is preliminary data.</text>
</comment>
<dbReference type="Proteomes" id="UP000292564">
    <property type="component" value="Unassembled WGS sequence"/>
</dbReference>
<organism evidence="1 2">
    <name type="scientific">Krasilnikovia cinnamomea</name>
    <dbReference type="NCBI Taxonomy" id="349313"/>
    <lineage>
        <taxon>Bacteria</taxon>
        <taxon>Bacillati</taxon>
        <taxon>Actinomycetota</taxon>
        <taxon>Actinomycetes</taxon>
        <taxon>Micromonosporales</taxon>
        <taxon>Micromonosporaceae</taxon>
        <taxon>Krasilnikovia</taxon>
    </lineage>
</organism>
<proteinExistence type="predicted"/>
<name>A0A4Q7Z9P4_9ACTN</name>
<gene>
    <name evidence="1" type="ORF">EV385_6658</name>
</gene>
<accession>A0A4Q7Z9P4</accession>
<dbReference type="AlphaFoldDB" id="A0A4Q7Z9P4"/>
<evidence type="ECO:0000313" key="1">
    <source>
        <dbReference type="EMBL" id="RZU46583.1"/>
    </source>
</evidence>
<evidence type="ECO:0000313" key="2">
    <source>
        <dbReference type="Proteomes" id="UP000292564"/>
    </source>
</evidence>
<sequence length="129" mass="13995">MIINPGTQPVPDAREDLAAAALETFLAAVRERAAELEQAPIRYREARIDGEPVRVSEADQEGRFAWDVPFSDGRRVRLLIPGVELAAMQGLSAAAPCLWVGGEAVWWSDAVGLLAGEGMRLKPDQSAER</sequence>
<dbReference type="EMBL" id="SHKY01000002">
    <property type="protein sequence ID" value="RZU46583.1"/>
    <property type="molecule type" value="Genomic_DNA"/>
</dbReference>
<keyword evidence="2" id="KW-1185">Reference proteome</keyword>